<evidence type="ECO:0000256" key="1">
    <source>
        <dbReference type="SAM" id="MobiDB-lite"/>
    </source>
</evidence>
<accession>A0ABP9PHY0</accession>
<dbReference type="Gene3D" id="1.10.10.10">
    <property type="entry name" value="Winged helix-like DNA-binding domain superfamily/Winged helix DNA-binding domain"/>
    <property type="match status" value="1"/>
</dbReference>
<feature type="region of interest" description="Disordered" evidence="1">
    <location>
        <begin position="1"/>
        <end position="27"/>
    </location>
</feature>
<evidence type="ECO:0000313" key="4">
    <source>
        <dbReference type="Proteomes" id="UP001500221"/>
    </source>
</evidence>
<dbReference type="InterPro" id="IPR001279">
    <property type="entry name" value="Metallo-B-lactamas"/>
</dbReference>
<dbReference type="Pfam" id="PF00753">
    <property type="entry name" value="Lactamase_B"/>
    <property type="match status" value="1"/>
</dbReference>
<dbReference type="SUPFAM" id="SSF56281">
    <property type="entry name" value="Metallo-hydrolase/oxidoreductase"/>
    <property type="match status" value="1"/>
</dbReference>
<organism evidence="3 4">
    <name type="scientific">Nocardioides marinquilinus</name>
    <dbReference type="NCBI Taxonomy" id="1210400"/>
    <lineage>
        <taxon>Bacteria</taxon>
        <taxon>Bacillati</taxon>
        <taxon>Actinomycetota</taxon>
        <taxon>Actinomycetes</taxon>
        <taxon>Propionibacteriales</taxon>
        <taxon>Nocardioidaceae</taxon>
        <taxon>Nocardioides</taxon>
    </lineage>
</organism>
<protein>
    <submittedName>
        <fullName evidence="3">MBL fold metallo-hydrolase</fullName>
    </submittedName>
</protein>
<evidence type="ECO:0000259" key="2">
    <source>
        <dbReference type="SMART" id="SM00849"/>
    </source>
</evidence>
<reference evidence="4" key="1">
    <citation type="journal article" date="2019" name="Int. J. Syst. Evol. Microbiol.">
        <title>The Global Catalogue of Microorganisms (GCM) 10K type strain sequencing project: providing services to taxonomists for standard genome sequencing and annotation.</title>
        <authorList>
            <consortium name="The Broad Institute Genomics Platform"/>
            <consortium name="The Broad Institute Genome Sequencing Center for Infectious Disease"/>
            <person name="Wu L."/>
            <person name="Ma J."/>
        </authorList>
    </citation>
    <scope>NUCLEOTIDE SEQUENCE [LARGE SCALE GENOMIC DNA]</scope>
    <source>
        <strain evidence="4">JCM 18459</strain>
    </source>
</reference>
<dbReference type="Gene3D" id="3.60.15.10">
    <property type="entry name" value="Ribonuclease Z/Hydroxyacylglutathione hydrolase-like"/>
    <property type="match status" value="1"/>
</dbReference>
<sequence>MAPDVPAPDPGTSTAHAVSPDSGEHWSAEGAWPVAPGVHRIPLPLPMDGLKAVNVYAVEDGDGLTLVDGGWAIPVARERLERGLAAMGAGLGDVRRFLVTHVHRDHFTLATVLGRELGVDVALGLPEKPAIDLLNDPERFAQNPFAALLRAAGAPDVAEQWAANAPEPDPEVWRRPTSWIDGDRSIALDGRVLDAVHTPGHTAGHYVFADRAEGLLFGGDHVLPTITPSIGFVLPPPLDPLGDFLGSLGRVLELPNLRLLPAHGPVAASSHDRARALLAHHDERLRQCLDLVPAGGSGSVSGAVSGSVSAADVARGLGWTRHLRAYDELDPFNRGMAVMETRAHLDLLVSRGDLVTEVVSGVALYRSA</sequence>
<dbReference type="PANTHER" id="PTHR23131:SF4">
    <property type="entry name" value="METALLO-BETA-LACTAMASE SUPERFAMILY POTEIN"/>
    <property type="match status" value="1"/>
</dbReference>
<dbReference type="InterPro" id="IPR036866">
    <property type="entry name" value="RibonucZ/Hydroxyglut_hydro"/>
</dbReference>
<name>A0ABP9PHY0_9ACTN</name>
<dbReference type="RefSeq" id="WP_345457357.1">
    <property type="nucleotide sequence ID" value="NZ_BAABKG010000002.1"/>
</dbReference>
<dbReference type="InterPro" id="IPR050662">
    <property type="entry name" value="Sec-metab_biosynth-thioest"/>
</dbReference>
<dbReference type="PANTHER" id="PTHR23131">
    <property type="entry name" value="ENDORIBONUCLEASE LACTB2"/>
    <property type="match status" value="1"/>
</dbReference>
<evidence type="ECO:0000313" key="3">
    <source>
        <dbReference type="EMBL" id="GAA5146920.1"/>
    </source>
</evidence>
<dbReference type="EMBL" id="BAABKG010000002">
    <property type="protein sequence ID" value="GAA5146920.1"/>
    <property type="molecule type" value="Genomic_DNA"/>
</dbReference>
<dbReference type="SMART" id="SM00849">
    <property type="entry name" value="Lactamase_B"/>
    <property type="match status" value="1"/>
</dbReference>
<proteinExistence type="predicted"/>
<comment type="caution">
    <text evidence="3">The sequence shown here is derived from an EMBL/GenBank/DDBJ whole genome shotgun (WGS) entry which is preliminary data.</text>
</comment>
<dbReference type="Proteomes" id="UP001500221">
    <property type="component" value="Unassembled WGS sequence"/>
</dbReference>
<feature type="domain" description="Metallo-beta-lactamase" evidence="2">
    <location>
        <begin position="52"/>
        <end position="263"/>
    </location>
</feature>
<gene>
    <name evidence="3" type="ORF">GCM10023340_18540</name>
</gene>
<dbReference type="InterPro" id="IPR036388">
    <property type="entry name" value="WH-like_DNA-bd_sf"/>
</dbReference>
<keyword evidence="4" id="KW-1185">Reference proteome</keyword>